<feature type="region of interest" description="Disordered" evidence="1">
    <location>
        <begin position="1"/>
        <end position="21"/>
    </location>
</feature>
<protein>
    <submittedName>
        <fullName evidence="2">Uncharacterized protein</fullName>
    </submittedName>
</protein>
<proteinExistence type="predicted"/>
<evidence type="ECO:0000313" key="2">
    <source>
        <dbReference type="EMBL" id="CDW29321.1"/>
    </source>
</evidence>
<organism evidence="2">
    <name type="scientific">Lepeophtheirus salmonis</name>
    <name type="common">Salmon louse</name>
    <name type="synonym">Caligus salmonis</name>
    <dbReference type="NCBI Taxonomy" id="72036"/>
    <lineage>
        <taxon>Eukaryota</taxon>
        <taxon>Metazoa</taxon>
        <taxon>Ecdysozoa</taxon>
        <taxon>Arthropoda</taxon>
        <taxon>Crustacea</taxon>
        <taxon>Multicrustacea</taxon>
        <taxon>Hexanauplia</taxon>
        <taxon>Copepoda</taxon>
        <taxon>Siphonostomatoida</taxon>
        <taxon>Caligidae</taxon>
        <taxon>Lepeophtheirus</taxon>
    </lineage>
</organism>
<reference evidence="2" key="1">
    <citation type="submission" date="2014-05" db="EMBL/GenBank/DDBJ databases">
        <authorList>
            <person name="Chronopoulou M."/>
        </authorList>
    </citation>
    <scope>NUCLEOTIDE SEQUENCE</scope>
    <source>
        <tissue evidence="2">Whole organism</tissue>
    </source>
</reference>
<name>A0A0K2TVA7_LEPSM</name>
<dbReference type="EMBL" id="HACA01011960">
    <property type="protein sequence ID" value="CDW29321.1"/>
    <property type="molecule type" value="Transcribed_RNA"/>
</dbReference>
<accession>A0A0K2TVA7</accession>
<feature type="compositionally biased region" description="Polar residues" evidence="1">
    <location>
        <begin position="8"/>
        <end position="21"/>
    </location>
</feature>
<sequence length="21" mass="2360">MNHPILDSTINLPQLSATRTH</sequence>
<dbReference type="AlphaFoldDB" id="A0A0K2TVA7"/>
<evidence type="ECO:0000256" key="1">
    <source>
        <dbReference type="SAM" id="MobiDB-lite"/>
    </source>
</evidence>